<organism evidence="1 2">
    <name type="scientific">Acetobacter nitrogenifigens DSM 23921 = NBRC 105050</name>
    <dbReference type="NCBI Taxonomy" id="1120919"/>
    <lineage>
        <taxon>Bacteria</taxon>
        <taxon>Pseudomonadati</taxon>
        <taxon>Pseudomonadota</taxon>
        <taxon>Alphaproteobacteria</taxon>
        <taxon>Acetobacterales</taxon>
        <taxon>Acetobacteraceae</taxon>
        <taxon>Acetobacter</taxon>
    </lineage>
</organism>
<dbReference type="OrthoDB" id="7222875at2"/>
<name>A0A511X863_9PROT</name>
<proteinExistence type="predicted"/>
<dbReference type="Proteomes" id="UP000321635">
    <property type="component" value="Unassembled WGS sequence"/>
</dbReference>
<dbReference type="RefSeq" id="WP_026397776.1">
    <property type="nucleotide sequence ID" value="NZ_AUBI01000005.1"/>
</dbReference>
<dbReference type="EMBL" id="BJYF01000005">
    <property type="protein sequence ID" value="GEN59140.1"/>
    <property type="molecule type" value="Genomic_DNA"/>
</dbReference>
<gene>
    <name evidence="1" type="ORF">ANI02nite_10240</name>
</gene>
<evidence type="ECO:0000313" key="1">
    <source>
        <dbReference type="EMBL" id="GEN59140.1"/>
    </source>
</evidence>
<dbReference type="AlphaFoldDB" id="A0A511X863"/>
<keyword evidence="2" id="KW-1185">Reference proteome</keyword>
<comment type="caution">
    <text evidence="1">The sequence shown here is derived from an EMBL/GenBank/DDBJ whole genome shotgun (WGS) entry which is preliminary data.</text>
</comment>
<sequence length="93" mass="10225">MRVLEAARLVITGKLDPEVLWQMTTPAERVAIALLLGRPDHLPPSANTPISAWKTLDARHRDLVLRRAPARVAKRLPGYVATSRSGQPVSVAR</sequence>
<evidence type="ECO:0000313" key="2">
    <source>
        <dbReference type="Proteomes" id="UP000321635"/>
    </source>
</evidence>
<protein>
    <submittedName>
        <fullName evidence="1">Uncharacterized protein</fullName>
    </submittedName>
</protein>
<reference evidence="1 2" key="1">
    <citation type="submission" date="2019-07" db="EMBL/GenBank/DDBJ databases">
        <title>Whole genome shotgun sequence of Acetobacter nitrogenifigens NBRC 105050.</title>
        <authorList>
            <person name="Hosoyama A."/>
            <person name="Uohara A."/>
            <person name="Ohji S."/>
            <person name="Ichikawa N."/>
        </authorList>
    </citation>
    <scope>NUCLEOTIDE SEQUENCE [LARGE SCALE GENOMIC DNA]</scope>
    <source>
        <strain evidence="1 2">NBRC 105050</strain>
    </source>
</reference>
<accession>A0A511X863</accession>